<sequence length="63" mass="7142">MNVEPYGVEYVPITYIPQIDCDKLAETYRHLKTKFDKGKFPLGHKMGTTGAAYQLGRCEEDSS</sequence>
<evidence type="ECO:0000313" key="2">
    <source>
        <dbReference type="Proteomes" id="UP000823674"/>
    </source>
</evidence>
<accession>A0ABQ7MG05</accession>
<reference evidence="1 2" key="1">
    <citation type="submission" date="2021-03" db="EMBL/GenBank/DDBJ databases">
        <authorList>
            <person name="King G.J."/>
            <person name="Bancroft I."/>
            <person name="Baten A."/>
            <person name="Bloomfield J."/>
            <person name="Borpatragohain P."/>
            <person name="He Z."/>
            <person name="Irish N."/>
            <person name="Irwin J."/>
            <person name="Liu K."/>
            <person name="Mauleon R.P."/>
            <person name="Moore J."/>
            <person name="Morris R."/>
            <person name="Ostergaard L."/>
            <person name="Wang B."/>
            <person name="Wells R."/>
        </authorList>
    </citation>
    <scope>NUCLEOTIDE SEQUENCE [LARGE SCALE GENOMIC DNA]</scope>
    <source>
        <strain evidence="1">R-o-18</strain>
        <tissue evidence="1">Leaf</tissue>
    </source>
</reference>
<organism evidence="1 2">
    <name type="scientific">Brassica rapa subsp. trilocularis</name>
    <dbReference type="NCBI Taxonomy" id="1813537"/>
    <lineage>
        <taxon>Eukaryota</taxon>
        <taxon>Viridiplantae</taxon>
        <taxon>Streptophyta</taxon>
        <taxon>Embryophyta</taxon>
        <taxon>Tracheophyta</taxon>
        <taxon>Spermatophyta</taxon>
        <taxon>Magnoliopsida</taxon>
        <taxon>eudicotyledons</taxon>
        <taxon>Gunneridae</taxon>
        <taxon>Pentapetalae</taxon>
        <taxon>rosids</taxon>
        <taxon>malvids</taxon>
        <taxon>Brassicales</taxon>
        <taxon>Brassicaceae</taxon>
        <taxon>Brassiceae</taxon>
        <taxon>Brassica</taxon>
    </lineage>
</organism>
<dbReference type="Proteomes" id="UP000823674">
    <property type="component" value="Chromosome A05"/>
</dbReference>
<keyword evidence="2" id="KW-1185">Reference proteome</keyword>
<dbReference type="EMBL" id="JADBGQ010000005">
    <property type="protein sequence ID" value="KAG5397674.1"/>
    <property type="molecule type" value="Genomic_DNA"/>
</dbReference>
<protein>
    <submittedName>
        <fullName evidence="1">Uncharacterized protein</fullName>
    </submittedName>
</protein>
<comment type="caution">
    <text evidence="1">The sequence shown here is derived from an EMBL/GenBank/DDBJ whole genome shotgun (WGS) entry which is preliminary data.</text>
</comment>
<name>A0ABQ7MG05_BRACM</name>
<gene>
    <name evidence="1" type="primary">A05g506100.1_BraROA</name>
    <name evidence="1" type="ORF">IGI04_019488</name>
</gene>
<evidence type="ECO:0000313" key="1">
    <source>
        <dbReference type="EMBL" id="KAG5397674.1"/>
    </source>
</evidence>
<proteinExistence type="predicted"/>